<gene>
    <name evidence="1" type="ORF">CHH28_03535</name>
</gene>
<organism evidence="1 2">
    <name type="scientific">Bacterioplanes sanyensis</name>
    <dbReference type="NCBI Taxonomy" id="1249553"/>
    <lineage>
        <taxon>Bacteria</taxon>
        <taxon>Pseudomonadati</taxon>
        <taxon>Pseudomonadota</taxon>
        <taxon>Gammaproteobacteria</taxon>
        <taxon>Oceanospirillales</taxon>
        <taxon>Oceanospirillaceae</taxon>
        <taxon>Bacterioplanes</taxon>
    </lineage>
</organism>
<reference evidence="1 2" key="1">
    <citation type="submission" date="2017-07" db="EMBL/GenBank/DDBJ databases">
        <title>Annotated genome sequence of Bacterioplanes sanyensis isolated from Red Sea.</title>
        <authorList>
            <person name="Rehman Z.U."/>
        </authorList>
    </citation>
    <scope>NUCLEOTIDE SEQUENCE [LARGE SCALE GENOMIC DNA]</scope>
    <source>
        <strain evidence="1 2">NV9</strain>
    </source>
</reference>
<dbReference type="EMBL" id="CP022530">
    <property type="protein sequence ID" value="ASP37801.1"/>
    <property type="molecule type" value="Genomic_DNA"/>
</dbReference>
<sequence>MKKMPPKCATDTLDNPLWQFALGIYAHTEVQQRLLQLQDEHSADVLLLLLQLWLHQRGDGWPDAELPSRYLLWREQMIWPLRRLRRQLDKTVPLRASLQQVEIEAEQQGLAYLWQWLALQERSSTALAQCWQVGCATDDVQASERIQQLLVVAEQASN</sequence>
<name>A0A222FHA4_9GAMM</name>
<proteinExistence type="predicted"/>
<dbReference type="Pfam" id="PF09523">
    <property type="entry name" value="DUF2390"/>
    <property type="match status" value="1"/>
</dbReference>
<evidence type="ECO:0000313" key="2">
    <source>
        <dbReference type="Proteomes" id="UP000202440"/>
    </source>
</evidence>
<dbReference type="InterPro" id="IPR012659">
    <property type="entry name" value="CHP02444"/>
</dbReference>
<evidence type="ECO:0000313" key="1">
    <source>
        <dbReference type="EMBL" id="ASP37801.1"/>
    </source>
</evidence>
<dbReference type="AlphaFoldDB" id="A0A222FHA4"/>
<dbReference type="Proteomes" id="UP000202440">
    <property type="component" value="Chromosome"/>
</dbReference>
<dbReference type="KEGG" id="bsan:CHH28_03535"/>
<accession>A0A222FHA4</accession>
<protein>
    <submittedName>
        <fullName evidence="1">TIGR02444 family protein</fullName>
    </submittedName>
</protein>
<keyword evidence="2" id="KW-1185">Reference proteome</keyword>
<dbReference type="NCBIfam" id="TIGR02444">
    <property type="entry name" value="TIGR02444 family protein"/>
    <property type="match status" value="1"/>
</dbReference>